<evidence type="ECO:0000313" key="2">
    <source>
        <dbReference type="Proteomes" id="UP000256297"/>
    </source>
</evidence>
<evidence type="ECO:0000313" key="1">
    <source>
        <dbReference type="EMBL" id="SOY77685.1"/>
    </source>
</evidence>
<name>A0A375CQI4_9BURK</name>
<comment type="caution">
    <text evidence="1">The sequence shown here is derived from an EMBL/GenBank/DDBJ whole genome shotgun (WGS) entry which is preliminary data.</text>
</comment>
<dbReference type="EMBL" id="OFSP01000078">
    <property type="protein sequence ID" value="SOY77685.1"/>
    <property type="molecule type" value="Genomic_DNA"/>
</dbReference>
<sequence>MRNAPQERSFALKSYSRINDEREKVTVA</sequence>
<gene>
    <name evidence="1" type="ORF">CBM2589_U10187</name>
</gene>
<organism evidence="1 2">
    <name type="scientific">Cupriavidus taiwanensis</name>
    <dbReference type="NCBI Taxonomy" id="164546"/>
    <lineage>
        <taxon>Bacteria</taxon>
        <taxon>Pseudomonadati</taxon>
        <taxon>Pseudomonadota</taxon>
        <taxon>Betaproteobacteria</taxon>
        <taxon>Burkholderiales</taxon>
        <taxon>Burkholderiaceae</taxon>
        <taxon>Cupriavidus</taxon>
    </lineage>
</organism>
<dbReference type="Proteomes" id="UP000256297">
    <property type="component" value="Unassembled WGS sequence"/>
</dbReference>
<proteinExistence type="predicted"/>
<reference evidence="2" key="1">
    <citation type="submission" date="2018-01" db="EMBL/GenBank/DDBJ databases">
        <authorList>
            <person name="Gaut B.S."/>
            <person name="Morton B.R."/>
            <person name="Clegg M.T."/>
            <person name="Duvall M.R."/>
        </authorList>
    </citation>
    <scope>NUCLEOTIDE SEQUENCE [LARGE SCALE GENOMIC DNA]</scope>
</reference>
<accession>A0A375CQI4</accession>
<dbReference type="AlphaFoldDB" id="A0A375CQI4"/>
<protein>
    <submittedName>
        <fullName evidence="1">Uncharacterized protein</fullName>
    </submittedName>
</protein>